<reference evidence="5 6" key="1">
    <citation type="journal article" date="2021" name="Int. J. Syst. Evol. Microbiol.">
        <title>Streptococcus vicugnae sp. nov., isolated from faeces of alpacas (Vicugna pacos) and cattle (Bos taurus), Streptococcus zalophi sp. nov., and Streptococcus pacificus sp. nov., isolated from respiratory tract of California sea lions (Zalophus californianus).</title>
        <authorList>
            <person name="Volokhov D.V."/>
            <person name="Zagorodnyaya T.A."/>
            <person name="Shen Z."/>
            <person name="Blom J."/>
            <person name="Furtak V.A."/>
            <person name="Eisenberg T."/>
            <person name="Fan P."/>
            <person name="Jeong K.C."/>
            <person name="Gao Y."/>
            <person name="Zhang S."/>
            <person name="Amselle M."/>
        </authorList>
    </citation>
    <scope>NUCLEOTIDE SEQUENCE [LARGE SCALE GENOMIC DNA]</scope>
    <source>
        <strain evidence="5 6">CSL7591</strain>
    </source>
</reference>
<evidence type="ECO:0000313" key="5">
    <source>
        <dbReference type="EMBL" id="MBJ8326210.1"/>
    </source>
</evidence>
<comment type="caution">
    <text evidence="5">The sequence shown here is derived from an EMBL/GenBank/DDBJ whole genome shotgun (WGS) entry which is preliminary data.</text>
</comment>
<dbReference type="SMART" id="SM00345">
    <property type="entry name" value="HTH_GNTR"/>
    <property type="match status" value="1"/>
</dbReference>
<keyword evidence="2" id="KW-0238">DNA-binding</keyword>
<name>A0ABS0ZJM8_9STRE</name>
<feature type="domain" description="HTH gntR-type" evidence="4">
    <location>
        <begin position="8"/>
        <end position="76"/>
    </location>
</feature>
<dbReference type="Gene3D" id="1.10.10.10">
    <property type="entry name" value="Winged helix-like DNA-binding domain superfamily/Winged helix DNA-binding domain"/>
    <property type="match status" value="1"/>
</dbReference>
<dbReference type="InterPro" id="IPR036388">
    <property type="entry name" value="WH-like_DNA-bd_sf"/>
</dbReference>
<dbReference type="InterPro" id="IPR011711">
    <property type="entry name" value="GntR_C"/>
</dbReference>
<organism evidence="5 6">
    <name type="scientific">Streptococcus pacificus</name>
    <dbReference type="NCBI Taxonomy" id="2740577"/>
    <lineage>
        <taxon>Bacteria</taxon>
        <taxon>Bacillati</taxon>
        <taxon>Bacillota</taxon>
        <taxon>Bacilli</taxon>
        <taxon>Lactobacillales</taxon>
        <taxon>Streptococcaceae</taxon>
        <taxon>Streptococcus</taxon>
    </lineage>
</organism>
<dbReference type="Gene3D" id="1.20.120.530">
    <property type="entry name" value="GntR ligand-binding domain-like"/>
    <property type="match status" value="1"/>
</dbReference>
<evidence type="ECO:0000256" key="3">
    <source>
        <dbReference type="ARBA" id="ARBA00023163"/>
    </source>
</evidence>
<evidence type="ECO:0000259" key="4">
    <source>
        <dbReference type="PROSITE" id="PS50949"/>
    </source>
</evidence>
<dbReference type="InterPro" id="IPR000524">
    <property type="entry name" value="Tscrpt_reg_HTH_GntR"/>
</dbReference>
<dbReference type="RefSeq" id="WP_199575850.1">
    <property type="nucleotide sequence ID" value="NZ_JAENBO010000004.1"/>
</dbReference>
<keyword evidence="1" id="KW-0805">Transcription regulation</keyword>
<proteinExistence type="predicted"/>
<dbReference type="SUPFAM" id="SSF46785">
    <property type="entry name" value="Winged helix' DNA-binding domain"/>
    <property type="match status" value="1"/>
</dbReference>
<evidence type="ECO:0000256" key="2">
    <source>
        <dbReference type="ARBA" id="ARBA00023125"/>
    </source>
</evidence>
<dbReference type="InterPro" id="IPR036390">
    <property type="entry name" value="WH_DNA-bd_sf"/>
</dbReference>
<sequence>MPNPLNRSNLSEQISEIIKNKIENGDYADGEKLPSENELTKIYGVSRLTIRSAIQRLNALGLVETKAGYGTYVKKFDLKTYLKSVSSKIMQPDMLENVADFRKLIELESIKLTIKLATDEELIVLKKISEKYCELANKFIKGKSMISEENLDKLVECDYSFHLAICELSKNSLYKTAYLTVQEPIKLFLKSIIKSRIETSIKFDLTTELHDVFSGHYAIYEAIKERDIEKAEKLFKNIINHEILIP</sequence>
<dbReference type="InterPro" id="IPR008920">
    <property type="entry name" value="TF_FadR/GntR_C"/>
</dbReference>
<gene>
    <name evidence="5" type="ORF">JHK62_05945</name>
</gene>
<dbReference type="SMART" id="SM00895">
    <property type="entry name" value="FCD"/>
    <property type="match status" value="1"/>
</dbReference>
<dbReference type="PANTHER" id="PTHR43537">
    <property type="entry name" value="TRANSCRIPTIONAL REGULATOR, GNTR FAMILY"/>
    <property type="match status" value="1"/>
</dbReference>
<keyword evidence="6" id="KW-1185">Reference proteome</keyword>
<dbReference type="CDD" id="cd07377">
    <property type="entry name" value="WHTH_GntR"/>
    <property type="match status" value="1"/>
</dbReference>
<protein>
    <submittedName>
        <fullName evidence="5">FadR family transcriptional regulator</fullName>
    </submittedName>
</protein>
<evidence type="ECO:0000256" key="1">
    <source>
        <dbReference type="ARBA" id="ARBA00023015"/>
    </source>
</evidence>
<dbReference type="Pfam" id="PF07729">
    <property type="entry name" value="FCD"/>
    <property type="match status" value="1"/>
</dbReference>
<dbReference type="SUPFAM" id="SSF48008">
    <property type="entry name" value="GntR ligand-binding domain-like"/>
    <property type="match status" value="1"/>
</dbReference>
<keyword evidence="3" id="KW-0804">Transcription</keyword>
<dbReference type="PANTHER" id="PTHR43537:SF5">
    <property type="entry name" value="UXU OPERON TRANSCRIPTIONAL REGULATOR"/>
    <property type="match status" value="1"/>
</dbReference>
<accession>A0ABS0ZJM8</accession>
<dbReference type="EMBL" id="JAENBO010000004">
    <property type="protein sequence ID" value="MBJ8326210.1"/>
    <property type="molecule type" value="Genomic_DNA"/>
</dbReference>
<dbReference type="Proteomes" id="UP000653045">
    <property type="component" value="Unassembled WGS sequence"/>
</dbReference>
<dbReference type="PRINTS" id="PR00035">
    <property type="entry name" value="HTHGNTR"/>
</dbReference>
<evidence type="ECO:0000313" key="6">
    <source>
        <dbReference type="Proteomes" id="UP000653045"/>
    </source>
</evidence>
<dbReference type="Pfam" id="PF00392">
    <property type="entry name" value="GntR"/>
    <property type="match status" value="1"/>
</dbReference>
<dbReference type="PROSITE" id="PS50949">
    <property type="entry name" value="HTH_GNTR"/>
    <property type="match status" value="1"/>
</dbReference>